<keyword evidence="2" id="KW-0813">Transport</keyword>
<keyword evidence="11" id="KW-0493">Microtubule</keyword>
<keyword evidence="5 12" id="KW-0175">Coiled coil</keyword>
<dbReference type="Gene3D" id="2.60.200.20">
    <property type="match status" value="1"/>
</dbReference>
<dbReference type="Pfam" id="PF12423">
    <property type="entry name" value="KIF1B"/>
    <property type="match status" value="1"/>
</dbReference>
<evidence type="ECO:0000256" key="7">
    <source>
        <dbReference type="ARBA" id="ARBA00023136"/>
    </source>
</evidence>
<feature type="coiled-coil region" evidence="12">
    <location>
        <begin position="331"/>
        <end position="418"/>
    </location>
</feature>
<dbReference type="FunFam" id="3.40.850.10:FF:000063">
    <property type="entry name" value="Kinesin-like protein"/>
    <property type="match status" value="1"/>
</dbReference>
<evidence type="ECO:0000256" key="12">
    <source>
        <dbReference type="SAM" id="Coils"/>
    </source>
</evidence>
<evidence type="ECO:0000313" key="15">
    <source>
        <dbReference type="Proteomes" id="UP001209878"/>
    </source>
</evidence>
<evidence type="ECO:0000256" key="3">
    <source>
        <dbReference type="ARBA" id="ARBA00022741"/>
    </source>
</evidence>
<evidence type="ECO:0000256" key="11">
    <source>
        <dbReference type="RuleBase" id="RU000394"/>
    </source>
</evidence>
<comment type="function">
    <text evidence="9">Microtubule-dependent motor protein required for mitochondrion morphology and transport of mitochondria in neuronal cells.</text>
</comment>
<dbReference type="InterPro" id="IPR019821">
    <property type="entry name" value="Kinesin_motor_CS"/>
</dbReference>
<dbReference type="GO" id="GO:0008017">
    <property type="term" value="F:microtubule binding"/>
    <property type="evidence" value="ECO:0007669"/>
    <property type="project" value="InterPro"/>
</dbReference>
<dbReference type="SUPFAM" id="SSF49879">
    <property type="entry name" value="SMAD/FHA domain"/>
    <property type="match status" value="1"/>
</dbReference>
<dbReference type="GO" id="GO:0005874">
    <property type="term" value="C:microtubule"/>
    <property type="evidence" value="ECO:0007669"/>
    <property type="project" value="UniProtKB-KW"/>
</dbReference>
<dbReference type="Gene3D" id="3.40.850.10">
    <property type="entry name" value="Kinesin motor domain"/>
    <property type="match status" value="1"/>
</dbReference>
<dbReference type="PROSITE" id="PS00411">
    <property type="entry name" value="KINESIN_MOTOR_1"/>
    <property type="match status" value="1"/>
</dbReference>
<dbReference type="InterPro" id="IPR001752">
    <property type="entry name" value="Kinesin_motor_dom"/>
</dbReference>
<keyword evidence="15" id="KW-1185">Reference proteome</keyword>
<comment type="caution">
    <text evidence="14">The sequence shown here is derived from an EMBL/GenBank/DDBJ whole genome shotgun (WGS) entry which is preliminary data.</text>
</comment>
<dbReference type="Pfam" id="PF00498">
    <property type="entry name" value="FHA"/>
    <property type="match status" value="1"/>
</dbReference>
<evidence type="ECO:0000256" key="1">
    <source>
        <dbReference type="ARBA" id="ARBA00004318"/>
    </source>
</evidence>
<dbReference type="PROSITE" id="PS50067">
    <property type="entry name" value="KINESIN_MOTOR_2"/>
    <property type="match status" value="1"/>
</dbReference>
<gene>
    <name evidence="14" type="ORF">NP493_640g03058</name>
</gene>
<evidence type="ECO:0000256" key="5">
    <source>
        <dbReference type="ARBA" id="ARBA00023054"/>
    </source>
</evidence>
<dbReference type="InterPro" id="IPR035892">
    <property type="entry name" value="C2_domain_sf"/>
</dbReference>
<keyword evidence="4 10" id="KW-0067">ATP-binding</keyword>
<dbReference type="InterPro" id="IPR027417">
    <property type="entry name" value="P-loop_NTPase"/>
</dbReference>
<evidence type="ECO:0000259" key="13">
    <source>
        <dbReference type="PROSITE" id="PS50067"/>
    </source>
</evidence>
<keyword evidence="7" id="KW-0472">Membrane</keyword>
<comment type="subcellular location">
    <subcellularLocation>
        <location evidence="1">Mitochondrion membrane</location>
        <topology evidence="1">Peripheral membrane protein</topology>
    </subcellularLocation>
</comment>
<dbReference type="SUPFAM" id="SSF49562">
    <property type="entry name" value="C2 domain (Calcium/lipid-binding domain, CaLB)"/>
    <property type="match status" value="1"/>
</dbReference>
<dbReference type="FunFam" id="2.60.200.20:FF:000034">
    <property type="entry name" value="kinesin-like protein KIF28P"/>
    <property type="match status" value="1"/>
</dbReference>
<dbReference type="GO" id="GO:0031966">
    <property type="term" value="C:mitochondrial membrane"/>
    <property type="evidence" value="ECO:0007669"/>
    <property type="project" value="UniProtKB-SubCell"/>
</dbReference>
<dbReference type="InterPro" id="IPR022140">
    <property type="entry name" value="Kinesin-like_KIF1-typ"/>
</dbReference>
<dbReference type="AlphaFoldDB" id="A0AAD9KT27"/>
<dbReference type="Pfam" id="PF00225">
    <property type="entry name" value="Kinesin"/>
    <property type="match status" value="1"/>
</dbReference>
<dbReference type="InterPro" id="IPR000253">
    <property type="entry name" value="FHA_dom"/>
</dbReference>
<dbReference type="Proteomes" id="UP001209878">
    <property type="component" value="Unassembled WGS sequence"/>
</dbReference>
<keyword evidence="6" id="KW-0496">Mitochondrion</keyword>
<dbReference type="GO" id="GO:0005524">
    <property type="term" value="F:ATP binding"/>
    <property type="evidence" value="ECO:0007669"/>
    <property type="project" value="UniProtKB-UniRule"/>
</dbReference>
<comment type="similarity">
    <text evidence="10 11">Belongs to the TRAFAC class myosin-kinesin ATPase superfamily. Kinesin family.</text>
</comment>
<evidence type="ECO:0000256" key="6">
    <source>
        <dbReference type="ARBA" id="ARBA00023128"/>
    </source>
</evidence>
<dbReference type="EMBL" id="JAODUO010000640">
    <property type="protein sequence ID" value="KAK2176792.1"/>
    <property type="molecule type" value="Genomic_DNA"/>
</dbReference>
<evidence type="ECO:0000256" key="2">
    <source>
        <dbReference type="ARBA" id="ARBA00022448"/>
    </source>
</evidence>
<dbReference type="PRINTS" id="PR00380">
    <property type="entry name" value="KINESINHEAVY"/>
</dbReference>
<name>A0AAD9KT27_RIDPI</name>
<dbReference type="GO" id="GO:0003777">
    <property type="term" value="F:microtubule motor activity"/>
    <property type="evidence" value="ECO:0007669"/>
    <property type="project" value="InterPro"/>
</dbReference>
<feature type="binding site" evidence="10">
    <location>
        <begin position="78"/>
        <end position="85"/>
    </location>
    <ligand>
        <name>ATP</name>
        <dbReference type="ChEBI" id="CHEBI:30616"/>
    </ligand>
</feature>
<dbReference type="InterPro" id="IPR036961">
    <property type="entry name" value="Kinesin_motor_dom_sf"/>
</dbReference>
<accession>A0AAD9KT27</accession>
<sequence>MDEATTSLTDPSNPKAAPRKFTYDFSYWSHDGFNVRQDGYHEKANDKYVDQVKVFTDLGLGMLANAWDGYNCSIFAYGQTGSGKSYSIMGHGKNLGLVPRTCEQLFKDISARKQERMSYEVTFSMLEIYNEQARDLLNKKKTPPGGLRVKESPERGFYVEGLTVVPVGTYRDIKLRMNEGDRQRTIASTKMNETSSRAHTIVTITFAQNDIRTKTTKTSSINLVDLAGSERAKQTESTGDRFEEAKNINRSLMTLGSVIKALCDKARGVNTHVPYRDSVLTKLLKNTLGGNSKSVMIAAISPDAENYEQTLSTLKYADRAKSIRTMAKVNQEATNKLIQDLIDEKEKLLRELENARTATAHGYTEDDISRLREEQEKEIQRYKDQMDDIETAWQKRLLNSQKEMEELQANEKQHLEEERQIPHFSNLNEDPALNGKLIHLAKAEQSVVGNGKDETNPEIVLNGPRIAKRHAMVTNEGGAVKLTPLDGLVLHNGVELKETVLLHHDDRIRFGSNNLFVFTHPQEAAALKAKGKHSRDVTYEFAQNEIAKNSGLQFEDEDSLLQEEVMTIMQLVQDVNAMADDMNKPVDFSVLLVSAEARGLDSGRTEVYVKVEDLDTGNEFLWDKNKFLNRQVHMQLMYQNFEEGASINVDKDKDPFWEPPETHVIVGVVTVPLNYLSHMLDFQDEPLTVIDYKAKQSGFLKVAILPCDYDGNEQVELCVEDPMDLVSKPISFRIKVQQAMNLPERIVKSWCQYKFHGDMEYTRSRVVSGKNPNYDHVKLYRFRKETVNHRFIDYLREKSLSIEIWGQQGDQAVAGGPAVNRQRKVTVQRTTT</sequence>
<evidence type="ECO:0000256" key="8">
    <source>
        <dbReference type="ARBA" id="ARBA00023175"/>
    </source>
</evidence>
<proteinExistence type="inferred from homology"/>
<evidence type="ECO:0000313" key="14">
    <source>
        <dbReference type="EMBL" id="KAK2176792.1"/>
    </source>
</evidence>
<evidence type="ECO:0000256" key="9">
    <source>
        <dbReference type="ARBA" id="ARBA00054688"/>
    </source>
</evidence>
<dbReference type="SMART" id="SM00129">
    <property type="entry name" value="KISc"/>
    <property type="match status" value="1"/>
</dbReference>
<evidence type="ECO:0000256" key="4">
    <source>
        <dbReference type="ARBA" id="ARBA00022840"/>
    </source>
</evidence>
<protein>
    <recommendedName>
        <fullName evidence="11">Kinesin-like protein</fullName>
    </recommendedName>
</protein>
<organism evidence="14 15">
    <name type="scientific">Ridgeia piscesae</name>
    <name type="common">Tubeworm</name>
    <dbReference type="NCBI Taxonomy" id="27915"/>
    <lineage>
        <taxon>Eukaryota</taxon>
        <taxon>Metazoa</taxon>
        <taxon>Spiralia</taxon>
        <taxon>Lophotrochozoa</taxon>
        <taxon>Annelida</taxon>
        <taxon>Polychaeta</taxon>
        <taxon>Sedentaria</taxon>
        <taxon>Canalipalpata</taxon>
        <taxon>Sabellida</taxon>
        <taxon>Siboglinidae</taxon>
        <taxon>Ridgeia</taxon>
    </lineage>
</organism>
<evidence type="ECO:0000256" key="10">
    <source>
        <dbReference type="PROSITE-ProRule" id="PRU00283"/>
    </source>
</evidence>
<feature type="domain" description="Kinesin motor" evidence="13">
    <location>
        <begin position="1"/>
        <end position="323"/>
    </location>
</feature>
<dbReference type="InterPro" id="IPR008984">
    <property type="entry name" value="SMAD_FHA_dom_sf"/>
</dbReference>
<dbReference type="PANTHER" id="PTHR47117">
    <property type="entry name" value="STAR-RELATED LIPID TRANSFER PROTEIN 9"/>
    <property type="match status" value="1"/>
</dbReference>
<keyword evidence="8 10" id="KW-0505">Motor protein</keyword>
<reference evidence="14" key="1">
    <citation type="journal article" date="2023" name="Mol. Biol. Evol.">
        <title>Third-Generation Sequencing Reveals the Adaptive Role of the Epigenome in Three Deep-Sea Polychaetes.</title>
        <authorList>
            <person name="Perez M."/>
            <person name="Aroh O."/>
            <person name="Sun Y."/>
            <person name="Lan Y."/>
            <person name="Juniper S.K."/>
            <person name="Young C.R."/>
            <person name="Angers B."/>
            <person name="Qian P.Y."/>
        </authorList>
    </citation>
    <scope>NUCLEOTIDE SEQUENCE</scope>
    <source>
        <strain evidence="14">R07B-5</strain>
    </source>
</reference>
<dbReference type="GO" id="GO:0007018">
    <property type="term" value="P:microtubule-based movement"/>
    <property type="evidence" value="ECO:0007669"/>
    <property type="project" value="InterPro"/>
</dbReference>
<dbReference type="SUPFAM" id="SSF52540">
    <property type="entry name" value="P-loop containing nucleoside triphosphate hydrolases"/>
    <property type="match status" value="1"/>
</dbReference>
<keyword evidence="3 10" id="KW-0547">Nucleotide-binding</keyword>